<protein>
    <submittedName>
        <fullName evidence="2">DNA, SC003</fullName>
    </submittedName>
</protein>
<dbReference type="RefSeq" id="XP_023090298.1">
    <property type="nucleotide sequence ID" value="XM_023235262.1"/>
</dbReference>
<evidence type="ECO:0000256" key="1">
    <source>
        <dbReference type="SAM" id="MobiDB-lite"/>
    </source>
</evidence>
<evidence type="ECO:0000313" key="3">
    <source>
        <dbReference type="Proteomes" id="UP000006564"/>
    </source>
</evidence>
<dbReference type="KEGG" id="aor:AO090003001299"/>
<keyword evidence="3" id="KW-1185">Reference proteome</keyword>
<evidence type="ECO:0000313" key="2">
    <source>
        <dbReference type="EMBL" id="BAE58362.1"/>
    </source>
</evidence>
<dbReference type="AlphaFoldDB" id="Q2UJA3"/>
<gene>
    <name evidence="2" type="ORF">AO090003001299</name>
</gene>
<feature type="region of interest" description="Disordered" evidence="1">
    <location>
        <begin position="16"/>
        <end position="57"/>
    </location>
</feature>
<dbReference type="EMBL" id="AP007155">
    <property type="protein sequence ID" value="BAE58362.1"/>
    <property type="molecule type" value="Genomic_DNA"/>
</dbReference>
<organism evidence="2 3">
    <name type="scientific">Aspergillus oryzae (strain ATCC 42149 / RIB 40)</name>
    <name type="common">Yellow koji mold</name>
    <dbReference type="NCBI Taxonomy" id="510516"/>
    <lineage>
        <taxon>Eukaryota</taxon>
        <taxon>Fungi</taxon>
        <taxon>Dikarya</taxon>
        <taxon>Ascomycota</taxon>
        <taxon>Pezizomycotina</taxon>
        <taxon>Eurotiomycetes</taxon>
        <taxon>Eurotiomycetidae</taxon>
        <taxon>Eurotiales</taxon>
        <taxon>Aspergillaceae</taxon>
        <taxon>Aspergillus</taxon>
        <taxon>Aspergillus subgen. Circumdati</taxon>
    </lineage>
</organism>
<dbReference type="GeneID" id="5992347"/>
<sequence length="106" mass="12108">MASSQLRPYNLRKAVRPSTRLTGQDWQTAHKRRRALAESSANTRRRKVMTQPDELTPGRNMLPISNFLEAMRLLIDNEQEKYIIKTSNQSKSTRSGLSSQHSGINP</sequence>
<proteinExistence type="predicted"/>
<accession>Q2UJA3</accession>
<dbReference type="Proteomes" id="UP000006564">
    <property type="component" value="Chromosome 2"/>
</dbReference>
<reference evidence="2 3" key="1">
    <citation type="journal article" date="2005" name="Nature">
        <title>Genome sequencing and analysis of Aspergillus oryzae.</title>
        <authorList>
            <person name="Machida M."/>
            <person name="Asai K."/>
            <person name="Sano M."/>
            <person name="Tanaka T."/>
            <person name="Kumagai T."/>
            <person name="Terai G."/>
            <person name="Kusumoto K."/>
            <person name="Arima T."/>
            <person name="Akita O."/>
            <person name="Kashiwagi Y."/>
            <person name="Abe K."/>
            <person name="Gomi K."/>
            <person name="Horiuchi H."/>
            <person name="Kitamoto K."/>
            <person name="Kobayashi T."/>
            <person name="Takeuchi M."/>
            <person name="Denning D.W."/>
            <person name="Galagan J.E."/>
            <person name="Nierman W.C."/>
            <person name="Yu J."/>
            <person name="Archer D.B."/>
            <person name="Bennett J.W."/>
            <person name="Bhatnagar D."/>
            <person name="Cleveland T.E."/>
            <person name="Fedorova N.D."/>
            <person name="Gotoh O."/>
            <person name="Horikawa H."/>
            <person name="Hosoyama A."/>
            <person name="Ichinomiya M."/>
            <person name="Igarashi R."/>
            <person name="Iwashita K."/>
            <person name="Juvvadi P.R."/>
            <person name="Kato M."/>
            <person name="Kato Y."/>
            <person name="Kin T."/>
            <person name="Kokubun A."/>
            <person name="Maeda H."/>
            <person name="Maeyama N."/>
            <person name="Maruyama J."/>
            <person name="Nagasaki H."/>
            <person name="Nakajima T."/>
            <person name="Oda K."/>
            <person name="Okada K."/>
            <person name="Paulsen I."/>
            <person name="Sakamoto K."/>
            <person name="Sawano T."/>
            <person name="Takahashi M."/>
            <person name="Takase K."/>
            <person name="Terabayashi Y."/>
            <person name="Wortman J."/>
            <person name="Yamada O."/>
            <person name="Yamagata Y."/>
            <person name="Anazawa H."/>
            <person name="Hata Y."/>
            <person name="Koide Y."/>
            <person name="Komori T."/>
            <person name="Koyama Y."/>
            <person name="Minetoki T."/>
            <person name="Suharnan S."/>
            <person name="Tanaka A."/>
            <person name="Isono K."/>
            <person name="Kuhara S."/>
            <person name="Ogasawara N."/>
            <person name="Kikuchi H."/>
        </authorList>
    </citation>
    <scope>NUCLEOTIDE SEQUENCE [LARGE SCALE GENOMIC DNA]</scope>
    <source>
        <strain evidence="3">ATCC 42149 / RIB 40</strain>
    </source>
</reference>
<dbReference type="HOGENOM" id="CLU_176408_0_0_1"/>
<name>Q2UJA3_ASPOR</name>
<feature type="region of interest" description="Disordered" evidence="1">
    <location>
        <begin position="85"/>
        <end position="106"/>
    </location>
</feature>
<dbReference type="EMBL" id="BA000050">
    <property type="protein sequence ID" value="BAE58362.1"/>
    <property type="molecule type" value="Genomic_DNA"/>
</dbReference>